<sequence>MMNYRKALSAVFIAGLLCSGTSFFAQYIMKLNPCPLCILQRVAVIAVTLVSLIVLILPVHRKEGRIVAAGLVSVPALWGFGTAAYQIWLQSLPAMERPSCGAPWTFRLKNWPLFDVWEPVVRGFGDCGIQEYVMGIPLPVWSIMFFGSVLVWVWFALKLSK</sequence>
<dbReference type="OrthoDB" id="3711263at2"/>
<dbReference type="GO" id="GO:0015035">
    <property type="term" value="F:protein-disulfide reductase activity"/>
    <property type="evidence" value="ECO:0007669"/>
    <property type="project" value="InterPro"/>
</dbReference>
<dbReference type="SUPFAM" id="SSF158442">
    <property type="entry name" value="DsbB-like"/>
    <property type="match status" value="1"/>
</dbReference>
<dbReference type="InterPro" id="IPR003752">
    <property type="entry name" value="DiS_bond_form_DsbB/BdbC"/>
</dbReference>
<keyword evidence="5 6" id="KW-0472">Membrane</keyword>
<dbReference type="GO" id="GO:0005886">
    <property type="term" value="C:plasma membrane"/>
    <property type="evidence" value="ECO:0007669"/>
    <property type="project" value="UniProtKB-SubCell"/>
</dbReference>
<keyword evidence="3 6" id="KW-0812">Transmembrane</keyword>
<evidence type="ECO:0000313" key="8">
    <source>
        <dbReference type="Proteomes" id="UP000279284"/>
    </source>
</evidence>
<dbReference type="Gene3D" id="1.20.1550.10">
    <property type="entry name" value="DsbB-like"/>
    <property type="match status" value="1"/>
</dbReference>
<dbReference type="EMBL" id="LR134313">
    <property type="protein sequence ID" value="VEF01358.1"/>
    <property type="molecule type" value="Genomic_DNA"/>
</dbReference>
<keyword evidence="4 6" id="KW-1133">Transmembrane helix</keyword>
<proteinExistence type="predicted"/>
<keyword evidence="2" id="KW-1003">Cell membrane</keyword>
<dbReference type="InterPro" id="IPR023380">
    <property type="entry name" value="DsbB-like_sf"/>
</dbReference>
<organism evidence="7 8">
    <name type="scientific">Neisseria canis</name>
    <dbReference type="NCBI Taxonomy" id="493"/>
    <lineage>
        <taxon>Bacteria</taxon>
        <taxon>Pseudomonadati</taxon>
        <taxon>Pseudomonadota</taxon>
        <taxon>Betaproteobacteria</taxon>
        <taxon>Neisseriales</taxon>
        <taxon>Neisseriaceae</taxon>
        <taxon>Neisseria</taxon>
    </lineage>
</organism>
<protein>
    <submittedName>
        <fullName evidence="7">Disulfide bond formation protein DsbB</fullName>
    </submittedName>
</protein>
<feature type="transmembrane region" description="Helical" evidence="6">
    <location>
        <begin position="41"/>
        <end position="59"/>
    </location>
</feature>
<accession>A0A448D8D0</accession>
<feature type="transmembrane region" description="Helical" evidence="6">
    <location>
        <begin position="138"/>
        <end position="157"/>
    </location>
</feature>
<dbReference type="Pfam" id="PF02600">
    <property type="entry name" value="DsbB"/>
    <property type="match status" value="1"/>
</dbReference>
<evidence type="ECO:0000256" key="6">
    <source>
        <dbReference type="SAM" id="Phobius"/>
    </source>
</evidence>
<dbReference type="PANTHER" id="PTHR36570:SF3">
    <property type="entry name" value="DISULFIDE BOND FORMATION PROTEIN B"/>
    <property type="match status" value="1"/>
</dbReference>
<comment type="subcellular location">
    <subcellularLocation>
        <location evidence="1">Cell membrane</location>
        <topology evidence="1">Multi-pass membrane protein</topology>
    </subcellularLocation>
</comment>
<gene>
    <name evidence="7" type="primary">dsbB</name>
    <name evidence="7" type="ORF">NCTC10296_01288</name>
</gene>
<dbReference type="InterPro" id="IPR050183">
    <property type="entry name" value="DsbB"/>
</dbReference>
<evidence type="ECO:0000256" key="3">
    <source>
        <dbReference type="ARBA" id="ARBA00022692"/>
    </source>
</evidence>
<evidence type="ECO:0000256" key="2">
    <source>
        <dbReference type="ARBA" id="ARBA00022475"/>
    </source>
</evidence>
<evidence type="ECO:0000256" key="4">
    <source>
        <dbReference type="ARBA" id="ARBA00022989"/>
    </source>
</evidence>
<dbReference type="PANTHER" id="PTHR36570">
    <property type="entry name" value="DISULFIDE BOND FORMATION PROTEIN B"/>
    <property type="match status" value="1"/>
</dbReference>
<feature type="transmembrane region" description="Helical" evidence="6">
    <location>
        <begin position="66"/>
        <end position="88"/>
    </location>
</feature>
<evidence type="ECO:0000256" key="1">
    <source>
        <dbReference type="ARBA" id="ARBA00004651"/>
    </source>
</evidence>
<dbReference type="RefSeq" id="WP_085417081.1">
    <property type="nucleotide sequence ID" value="NZ_CAUJPY010000025.1"/>
</dbReference>
<dbReference type="GO" id="GO:0006457">
    <property type="term" value="P:protein folding"/>
    <property type="evidence" value="ECO:0007669"/>
    <property type="project" value="InterPro"/>
</dbReference>
<evidence type="ECO:0000256" key="5">
    <source>
        <dbReference type="ARBA" id="ARBA00023136"/>
    </source>
</evidence>
<dbReference type="AlphaFoldDB" id="A0A448D8D0"/>
<dbReference type="Proteomes" id="UP000279284">
    <property type="component" value="Chromosome"/>
</dbReference>
<name>A0A448D8D0_9NEIS</name>
<evidence type="ECO:0000313" key="7">
    <source>
        <dbReference type="EMBL" id="VEF01358.1"/>
    </source>
</evidence>
<dbReference type="KEGG" id="nci:NCTC10296_01288"/>
<keyword evidence="8" id="KW-1185">Reference proteome</keyword>
<reference evidence="7 8" key="1">
    <citation type="submission" date="2018-12" db="EMBL/GenBank/DDBJ databases">
        <authorList>
            <consortium name="Pathogen Informatics"/>
        </authorList>
    </citation>
    <scope>NUCLEOTIDE SEQUENCE [LARGE SCALE GENOMIC DNA]</scope>
    <source>
        <strain evidence="7 8">NCTC10296</strain>
    </source>
</reference>
<dbReference type="STRING" id="493.BWD07_08885"/>